<dbReference type="EMBL" id="LR881466">
    <property type="protein sequence ID" value="CAD5311927.1"/>
    <property type="molecule type" value="Genomic_DNA"/>
</dbReference>
<dbReference type="PANTHER" id="PTHR12830">
    <property type="entry name" value="ANAPHASE-PROMOTING COMPLEX SUBUNIT 5"/>
    <property type="match status" value="1"/>
</dbReference>
<accession>A0A7G2DSA9</accession>
<dbReference type="AlphaFoldDB" id="A0A7G2DSA9"/>
<keyword evidence="3" id="KW-0833">Ubl conjugation pathway</keyword>
<sequence>MSNLLSEMGIASTSGVLGSSYSPVTSTASSLSVQQRVYILLKESLRRADSLKLRRLVASNHLAMAKFELMHVQRPLLSFGPKASMRHKTCPVSVCKEIRLGAHLISDFSSESSTMTIDGSLSSAWLKDLQKPWGPPVISPDSGASYLLRATSWELYGSAPMARMNTLVYATLFGDSSSSSDAELAYLKLIQHLALYKGYKDAFAALKVAEEKFLTVSKSKVLLLKLQLLHERALHCGNLKLAQRICNELGGLASTAMGVDMELKVEASLREARTLLAAKQYSQAANVAHSLFCTCHKFNLQIEKASVLLLLAEIHKKSGNAVLGLPYALASISFCQSFNLDLLKASATLTLAELWLGLGSNHTKRALDLLHGAFPMILGHGGLELRARAYIFEANCYLSDPSSSVSTDSDIVLDSLRQASDELQALEYHELAAEASYLMAMVYDKLGRLDEREEAASLFKKHIIALENPQDVEQNMA</sequence>
<evidence type="ECO:0000313" key="6">
    <source>
        <dbReference type="Proteomes" id="UP000516314"/>
    </source>
</evidence>
<keyword evidence="1" id="KW-0132">Cell division</keyword>
<evidence type="ECO:0000256" key="3">
    <source>
        <dbReference type="ARBA" id="ARBA00022786"/>
    </source>
</evidence>
<evidence type="ECO:0000256" key="1">
    <source>
        <dbReference type="ARBA" id="ARBA00022618"/>
    </source>
</evidence>
<dbReference type="PANTHER" id="PTHR12830:SF9">
    <property type="entry name" value="ANAPHASE-PROMOTING COMPLEX SUBUNIT 5"/>
    <property type="match status" value="1"/>
</dbReference>
<dbReference type="InterPro" id="IPR037679">
    <property type="entry name" value="Apc5"/>
</dbReference>
<dbReference type="GO" id="GO:0051301">
    <property type="term" value="P:cell division"/>
    <property type="evidence" value="ECO:0007669"/>
    <property type="project" value="UniProtKB-KW"/>
</dbReference>
<dbReference type="GO" id="GO:0005680">
    <property type="term" value="C:anaphase-promoting complex"/>
    <property type="evidence" value="ECO:0007669"/>
    <property type="project" value="InterPro"/>
</dbReference>
<keyword evidence="2" id="KW-0498">Mitosis</keyword>
<dbReference type="Proteomes" id="UP000516314">
    <property type="component" value="Chromosome 1"/>
</dbReference>
<reference evidence="5 6" key="1">
    <citation type="submission" date="2020-09" db="EMBL/GenBank/DDBJ databases">
        <authorList>
            <person name="Ashkenazy H."/>
        </authorList>
    </citation>
    <scope>NUCLEOTIDE SEQUENCE [LARGE SCALE GENOMIC DNA]</scope>
    <source>
        <strain evidence="6">cv. Cdm-0</strain>
    </source>
</reference>
<organism evidence="5 6">
    <name type="scientific">Arabidopsis thaliana</name>
    <name type="common">Mouse-ear cress</name>
    <dbReference type="NCBI Taxonomy" id="3702"/>
    <lineage>
        <taxon>Eukaryota</taxon>
        <taxon>Viridiplantae</taxon>
        <taxon>Streptophyta</taxon>
        <taxon>Embryophyta</taxon>
        <taxon>Tracheophyta</taxon>
        <taxon>Spermatophyta</taxon>
        <taxon>Magnoliopsida</taxon>
        <taxon>eudicotyledons</taxon>
        <taxon>Gunneridae</taxon>
        <taxon>Pentapetalae</taxon>
        <taxon>rosids</taxon>
        <taxon>malvids</taxon>
        <taxon>Brassicales</taxon>
        <taxon>Brassicaceae</taxon>
        <taxon>Camelineae</taxon>
        <taxon>Arabidopsis</taxon>
    </lineage>
</organism>
<gene>
    <name evidence="5" type="ORF">AT9943_LOCUS509</name>
</gene>
<evidence type="ECO:0000256" key="4">
    <source>
        <dbReference type="ARBA" id="ARBA00023306"/>
    </source>
</evidence>
<keyword evidence="4" id="KW-0131">Cell cycle</keyword>
<protein>
    <submittedName>
        <fullName evidence="5">(thale cress) hypothetical protein</fullName>
    </submittedName>
</protein>
<name>A0A7G2DSA9_ARATH</name>
<evidence type="ECO:0000256" key="2">
    <source>
        <dbReference type="ARBA" id="ARBA00022776"/>
    </source>
</evidence>
<proteinExistence type="predicted"/>
<evidence type="ECO:0000313" key="5">
    <source>
        <dbReference type="EMBL" id="CAD5311927.1"/>
    </source>
</evidence>